<evidence type="ECO:0000256" key="3">
    <source>
        <dbReference type="ARBA" id="ARBA00023163"/>
    </source>
</evidence>
<proteinExistence type="predicted"/>
<name>A0ABQ6G0B4_9CHLR</name>
<dbReference type="CDD" id="cd01392">
    <property type="entry name" value="HTH_LacI"/>
    <property type="match status" value="1"/>
</dbReference>
<feature type="domain" description="HTH lacI-type" evidence="4">
    <location>
        <begin position="10"/>
        <end position="64"/>
    </location>
</feature>
<evidence type="ECO:0000256" key="2">
    <source>
        <dbReference type="ARBA" id="ARBA00023125"/>
    </source>
</evidence>
<keyword evidence="3" id="KW-0804">Transcription</keyword>
<evidence type="ECO:0000256" key="1">
    <source>
        <dbReference type="ARBA" id="ARBA00023015"/>
    </source>
</evidence>
<dbReference type="InterPro" id="IPR046335">
    <property type="entry name" value="LacI/GalR-like_sensor"/>
</dbReference>
<dbReference type="PANTHER" id="PTHR30146:SF153">
    <property type="entry name" value="LACTOSE OPERON REPRESSOR"/>
    <property type="match status" value="1"/>
</dbReference>
<comment type="caution">
    <text evidence="5">The sequence shown here is derived from an EMBL/GenBank/DDBJ whole genome shotgun (WGS) entry which is preliminary data.</text>
</comment>
<dbReference type="SMART" id="SM00354">
    <property type="entry name" value="HTH_LACI"/>
    <property type="match status" value="1"/>
</dbReference>
<evidence type="ECO:0000313" key="5">
    <source>
        <dbReference type="EMBL" id="GLV59944.1"/>
    </source>
</evidence>
<keyword evidence="2" id="KW-0238">DNA-binding</keyword>
<dbReference type="InterPro" id="IPR000843">
    <property type="entry name" value="HTH_LacI"/>
</dbReference>
<accession>A0ABQ6G0B4</accession>
<dbReference type="SUPFAM" id="SSF47413">
    <property type="entry name" value="lambda repressor-like DNA-binding domains"/>
    <property type="match status" value="1"/>
</dbReference>
<dbReference type="EMBL" id="BSRI01000002">
    <property type="protein sequence ID" value="GLV59944.1"/>
    <property type="molecule type" value="Genomic_DNA"/>
</dbReference>
<sequence length="354" mass="38999">MTQPSAKSPMTMAQIAAATGVSVATVSKVINQRSDVAPATRERVEKALAEQGYILNRAARSLRQGHSGQIDFLVGQELNSYYAFEILRGVEEALLTTDVRVVLASTHAHREREQQWRQRLSAGAIDGAVLVLADKRSFYLQELHRRSIPSVVVDPFGELGPQDLSVSATNWAGGKLATEYLLSLGHRRIAALMGEPAHPCTQDRLAGYRHALQMADVPVDPSLTRFADFHVEQAHQEMAQLLALPELPTAVFVGNDEQCMGVYRALAERGLTVPHDMSVLGFDDMPYAQWMTPALTTIHQPLLEMGRVATKMVLRLIADEPVETVRVELATPLVARLSCAPRRRRKGFRILPAG</sequence>
<dbReference type="Gene3D" id="1.10.260.40">
    <property type="entry name" value="lambda repressor-like DNA-binding domains"/>
    <property type="match status" value="1"/>
</dbReference>
<keyword evidence="1" id="KW-0805">Transcription regulation</keyword>
<organism evidence="5 6">
    <name type="scientific">Dictyobacter halimunensis</name>
    <dbReference type="NCBI Taxonomy" id="3026934"/>
    <lineage>
        <taxon>Bacteria</taxon>
        <taxon>Bacillati</taxon>
        <taxon>Chloroflexota</taxon>
        <taxon>Ktedonobacteria</taxon>
        <taxon>Ktedonobacterales</taxon>
        <taxon>Dictyobacteraceae</taxon>
        <taxon>Dictyobacter</taxon>
    </lineage>
</organism>
<dbReference type="Pfam" id="PF13377">
    <property type="entry name" value="Peripla_BP_3"/>
    <property type="match status" value="1"/>
</dbReference>
<keyword evidence="6" id="KW-1185">Reference proteome</keyword>
<gene>
    <name evidence="5" type="primary">lacI_10</name>
    <name evidence="5" type="ORF">KDH_67680</name>
</gene>
<evidence type="ECO:0000313" key="6">
    <source>
        <dbReference type="Proteomes" id="UP001344906"/>
    </source>
</evidence>
<dbReference type="InterPro" id="IPR028082">
    <property type="entry name" value="Peripla_BP_I"/>
</dbReference>
<dbReference type="SUPFAM" id="SSF53822">
    <property type="entry name" value="Periplasmic binding protein-like I"/>
    <property type="match status" value="1"/>
</dbReference>
<dbReference type="PANTHER" id="PTHR30146">
    <property type="entry name" value="LACI-RELATED TRANSCRIPTIONAL REPRESSOR"/>
    <property type="match status" value="1"/>
</dbReference>
<dbReference type="Pfam" id="PF00356">
    <property type="entry name" value="LacI"/>
    <property type="match status" value="1"/>
</dbReference>
<dbReference type="CDD" id="cd06296">
    <property type="entry name" value="PBP1_CatR-like"/>
    <property type="match status" value="1"/>
</dbReference>
<dbReference type="RefSeq" id="WP_338256852.1">
    <property type="nucleotide sequence ID" value="NZ_BSRI01000002.1"/>
</dbReference>
<dbReference type="Gene3D" id="3.40.50.2300">
    <property type="match status" value="2"/>
</dbReference>
<evidence type="ECO:0000259" key="4">
    <source>
        <dbReference type="PROSITE" id="PS50932"/>
    </source>
</evidence>
<protein>
    <submittedName>
        <fullName evidence="5">LacI family transcriptional regulator</fullName>
    </submittedName>
</protein>
<dbReference type="PROSITE" id="PS50932">
    <property type="entry name" value="HTH_LACI_2"/>
    <property type="match status" value="1"/>
</dbReference>
<dbReference type="InterPro" id="IPR010982">
    <property type="entry name" value="Lambda_DNA-bd_dom_sf"/>
</dbReference>
<dbReference type="Proteomes" id="UP001344906">
    <property type="component" value="Unassembled WGS sequence"/>
</dbReference>
<reference evidence="5 6" key="1">
    <citation type="submission" date="2023-02" db="EMBL/GenBank/DDBJ databases">
        <title>Dictyobacter halimunensis sp. nov., a new member of the class Ktedonobacteria from forest soil in a geothermal area.</title>
        <authorList>
            <person name="Rachmania M.K."/>
            <person name="Ningsih F."/>
            <person name="Sakai Y."/>
            <person name="Yabe S."/>
            <person name="Yokota A."/>
            <person name="Sjamsuridzal W."/>
        </authorList>
    </citation>
    <scope>NUCLEOTIDE SEQUENCE [LARGE SCALE GENOMIC DNA]</scope>
    <source>
        <strain evidence="5 6">S3.2.2.5</strain>
    </source>
</reference>